<proteinExistence type="predicted"/>
<dbReference type="AlphaFoldDB" id="A0AAD1KNX7"/>
<evidence type="ECO:0000313" key="3">
    <source>
        <dbReference type="Proteomes" id="UP000825072"/>
    </source>
</evidence>
<evidence type="ECO:0000256" key="1">
    <source>
        <dbReference type="SAM" id="SignalP"/>
    </source>
</evidence>
<protein>
    <submittedName>
        <fullName evidence="2">Uncharacterized protein</fullName>
    </submittedName>
</protein>
<keyword evidence="1" id="KW-0732">Signal</keyword>
<dbReference type="Proteomes" id="UP000825072">
    <property type="component" value="Chromosome 1"/>
</dbReference>
<feature type="signal peptide" evidence="1">
    <location>
        <begin position="1"/>
        <end position="27"/>
    </location>
</feature>
<reference evidence="2" key="1">
    <citation type="submission" date="2021-06" db="EMBL/GenBank/DDBJ databases">
        <title>Genome sequence of Cutibacterium modestum strain KB17-24694.</title>
        <authorList>
            <person name="Dekio I."/>
            <person name="Asahina A."/>
            <person name="Nishida M."/>
        </authorList>
    </citation>
    <scope>NUCLEOTIDE SEQUENCE</scope>
    <source>
        <strain evidence="2">KB17-24694</strain>
    </source>
</reference>
<accession>A0AAD1KNX7</accession>
<organism evidence="2 3">
    <name type="scientific">Cutibacterium modestum</name>
    <dbReference type="NCBI Taxonomy" id="2559073"/>
    <lineage>
        <taxon>Bacteria</taxon>
        <taxon>Bacillati</taxon>
        <taxon>Actinomycetota</taxon>
        <taxon>Actinomycetes</taxon>
        <taxon>Propionibacteriales</taxon>
        <taxon>Propionibacteriaceae</taxon>
        <taxon>Cutibacterium</taxon>
    </lineage>
</organism>
<feature type="chain" id="PRO_5042034653" evidence="1">
    <location>
        <begin position="28"/>
        <end position="62"/>
    </location>
</feature>
<dbReference type="EMBL" id="AP024747">
    <property type="protein sequence ID" value="BCY25375.1"/>
    <property type="molecule type" value="Genomic_DNA"/>
</dbReference>
<name>A0AAD1KNX7_9ACTN</name>
<evidence type="ECO:0000313" key="2">
    <source>
        <dbReference type="EMBL" id="BCY25375.1"/>
    </source>
</evidence>
<sequence length="62" mass="6491">MSMKKIITGIVTALAVSSFSIAIPAHATTSSSPVQNSVKTQPKAQVKGIIDGLCAAYPRWCD</sequence>
<gene>
    <name evidence="2" type="ORF">KB1_13650</name>
</gene>